<sequence length="449" mass="49347">MLGARFLFERPMSLESHLLSALAPWRNAPAWRVGFSGGLDSTVLLHLLARLAQRESLPPLSALHVHHGIQAAADAWPAHCQGVCDGLGVPLEVLRVRVDAGASLERAARDARYSAFIGRLGAGEVLFSAQHRDDQAETLLFRLLRGAGVRGLAAMAASRPLGRGSLVRPLLQVSRGELEAFARGQGLSWVEDPSNADTSLARNFLRRDIFPALRTRWPRAAEGLARSAEHMAEAQLLLDELAQADLNTAQGCCEFAWLPLPSLDLAPMVALSPARQRNALRLWLSAFTPLPDSDHWAGWEDLRDAAVDATPIWRLARGELRRADGRLWWLSGDWLATPASGLAWSDSRQPLPLPGNGRLEPLGAPPVGRLEIRYRQGGEVLDVEGRGHRDLKRLFNEARLPAFVRVRLPLLFVDGQPRALANLPGLDGPREGGWRLRWTPPTNDQGLSW</sequence>
<evidence type="ECO:0000256" key="4">
    <source>
        <dbReference type="ARBA" id="ARBA00022694"/>
    </source>
</evidence>
<keyword evidence="6 8" id="KW-0067">ATP-binding</keyword>
<dbReference type="SUPFAM" id="SSF82829">
    <property type="entry name" value="MesJ substrate recognition domain-like"/>
    <property type="match status" value="1"/>
</dbReference>
<feature type="domain" description="Lysidine-tRNA(Ile) synthetase C-terminal" evidence="9">
    <location>
        <begin position="370"/>
        <end position="438"/>
    </location>
</feature>
<evidence type="ECO:0000259" key="9">
    <source>
        <dbReference type="SMART" id="SM00977"/>
    </source>
</evidence>
<dbReference type="InterPro" id="IPR012094">
    <property type="entry name" value="tRNA_Ile_lys_synt"/>
</dbReference>
<evidence type="ECO:0000256" key="1">
    <source>
        <dbReference type="ARBA" id="ARBA00004496"/>
    </source>
</evidence>
<comment type="domain">
    <text evidence="8">The N-terminal region contains the highly conserved SGGXDS motif, predicted to be a P-loop motif involved in ATP binding.</text>
</comment>
<dbReference type="SUPFAM" id="SSF52402">
    <property type="entry name" value="Adenine nucleotide alpha hydrolases-like"/>
    <property type="match status" value="1"/>
</dbReference>
<dbReference type="Proteomes" id="UP000015503">
    <property type="component" value="Chromosome"/>
</dbReference>
<dbReference type="eggNOG" id="COG0037">
    <property type="taxonomic scope" value="Bacteria"/>
</dbReference>
<dbReference type="InterPro" id="IPR012795">
    <property type="entry name" value="tRNA_Ile_lys_synt_N"/>
</dbReference>
<protein>
    <recommendedName>
        <fullName evidence="8">tRNA(Ile)-lysidine synthase</fullName>
        <ecNumber evidence="8">6.3.4.19</ecNumber>
    </recommendedName>
    <alternativeName>
        <fullName evidence="8">tRNA(Ile)-2-lysyl-cytidine synthase</fullName>
    </alternativeName>
    <alternativeName>
        <fullName evidence="8">tRNA(Ile)-lysidine synthetase</fullName>
    </alternativeName>
</protein>
<dbReference type="Gene3D" id="1.20.59.20">
    <property type="match status" value="1"/>
</dbReference>
<evidence type="ECO:0000256" key="3">
    <source>
        <dbReference type="ARBA" id="ARBA00022598"/>
    </source>
</evidence>
<dbReference type="InterPro" id="IPR011063">
    <property type="entry name" value="TilS/TtcA_N"/>
</dbReference>
<comment type="catalytic activity">
    <reaction evidence="7 8">
        <text>cytidine(34) in tRNA(Ile2) + L-lysine + ATP = lysidine(34) in tRNA(Ile2) + AMP + diphosphate + H(+)</text>
        <dbReference type="Rhea" id="RHEA:43744"/>
        <dbReference type="Rhea" id="RHEA-COMP:10625"/>
        <dbReference type="Rhea" id="RHEA-COMP:10670"/>
        <dbReference type="ChEBI" id="CHEBI:15378"/>
        <dbReference type="ChEBI" id="CHEBI:30616"/>
        <dbReference type="ChEBI" id="CHEBI:32551"/>
        <dbReference type="ChEBI" id="CHEBI:33019"/>
        <dbReference type="ChEBI" id="CHEBI:82748"/>
        <dbReference type="ChEBI" id="CHEBI:83665"/>
        <dbReference type="ChEBI" id="CHEBI:456215"/>
        <dbReference type="EC" id="6.3.4.19"/>
    </reaction>
</comment>
<name>S6BLW5_METRE</name>
<dbReference type="InterPro" id="IPR014729">
    <property type="entry name" value="Rossmann-like_a/b/a_fold"/>
</dbReference>
<proteinExistence type="inferred from homology"/>
<evidence type="ECO:0000256" key="7">
    <source>
        <dbReference type="ARBA" id="ARBA00048539"/>
    </source>
</evidence>
<dbReference type="InterPro" id="IPR015262">
    <property type="entry name" value="tRNA_Ile_lys_synt_subst-bd"/>
</dbReference>
<evidence type="ECO:0000313" key="10">
    <source>
        <dbReference type="EMBL" id="BAN50249.1"/>
    </source>
</evidence>
<keyword evidence="4 8" id="KW-0819">tRNA processing</keyword>
<dbReference type="EC" id="6.3.4.19" evidence="8"/>
<keyword evidence="3 8" id="KW-0436">Ligase</keyword>
<dbReference type="HAMAP" id="MF_01161">
    <property type="entry name" value="tRNA_Ile_lys_synt"/>
    <property type="match status" value="1"/>
</dbReference>
<dbReference type="GO" id="GO:0032267">
    <property type="term" value="F:tRNA(Ile)-lysidine synthase activity"/>
    <property type="evidence" value="ECO:0007669"/>
    <property type="project" value="UniProtKB-EC"/>
</dbReference>
<evidence type="ECO:0000313" key="11">
    <source>
        <dbReference type="Proteomes" id="UP000015503"/>
    </source>
</evidence>
<dbReference type="CDD" id="cd01992">
    <property type="entry name" value="TilS_N"/>
    <property type="match status" value="1"/>
</dbReference>
<dbReference type="SMART" id="SM00977">
    <property type="entry name" value="TilS_C"/>
    <property type="match status" value="1"/>
</dbReference>
<accession>S6BLW5</accession>
<dbReference type="PANTHER" id="PTHR43033:SF1">
    <property type="entry name" value="TRNA(ILE)-LYSIDINE SYNTHASE-RELATED"/>
    <property type="match status" value="1"/>
</dbReference>
<keyword evidence="5 8" id="KW-0547">Nucleotide-binding</keyword>
<dbReference type="GO" id="GO:0006400">
    <property type="term" value="P:tRNA modification"/>
    <property type="evidence" value="ECO:0007669"/>
    <property type="project" value="UniProtKB-UniRule"/>
</dbReference>
<evidence type="ECO:0000256" key="8">
    <source>
        <dbReference type="HAMAP-Rule" id="MF_01161"/>
    </source>
</evidence>
<dbReference type="InterPro" id="IPR012796">
    <property type="entry name" value="Lysidine-tRNA-synth_C"/>
</dbReference>
<reference evidence="10 11" key="1">
    <citation type="journal article" date="2013" name="Genome Announc.">
        <title>Complete Genome Sequence of the Carbazole Degrader Pseudomonas resinovorans Strain CA10 (NBRC 106553).</title>
        <authorList>
            <person name="Shintani M."/>
            <person name="Hosoyama A."/>
            <person name="Ohji S."/>
            <person name="Tsuchikane K."/>
            <person name="Takarada H."/>
            <person name="Yamazoe A."/>
            <person name="Fujita N."/>
            <person name="Nojiri H."/>
        </authorList>
    </citation>
    <scope>NUCLEOTIDE SEQUENCE [LARGE SCALE GENOMIC DNA]</scope>
    <source>
        <strain evidence="10 11">NBRC 106553</strain>
    </source>
</reference>
<dbReference type="GO" id="GO:0005524">
    <property type="term" value="F:ATP binding"/>
    <property type="evidence" value="ECO:0007669"/>
    <property type="project" value="UniProtKB-UniRule"/>
</dbReference>
<dbReference type="PANTHER" id="PTHR43033">
    <property type="entry name" value="TRNA(ILE)-LYSIDINE SYNTHASE-RELATED"/>
    <property type="match status" value="1"/>
</dbReference>
<dbReference type="Pfam" id="PF01171">
    <property type="entry name" value="ATP_bind_3"/>
    <property type="match status" value="1"/>
</dbReference>
<dbReference type="NCBIfam" id="TIGR02433">
    <property type="entry name" value="lysidine_TilS_C"/>
    <property type="match status" value="1"/>
</dbReference>
<feature type="binding site" evidence="8">
    <location>
        <begin position="36"/>
        <end position="41"/>
    </location>
    <ligand>
        <name>ATP</name>
        <dbReference type="ChEBI" id="CHEBI:30616"/>
    </ligand>
</feature>
<comment type="subcellular location">
    <subcellularLocation>
        <location evidence="1 8">Cytoplasm</location>
    </subcellularLocation>
</comment>
<dbReference type="PATRIC" id="fig|1245471.3.peg.4568"/>
<dbReference type="GO" id="GO:0005737">
    <property type="term" value="C:cytoplasm"/>
    <property type="evidence" value="ECO:0007669"/>
    <property type="project" value="UniProtKB-SubCell"/>
</dbReference>
<dbReference type="Pfam" id="PF11734">
    <property type="entry name" value="TilS_C"/>
    <property type="match status" value="1"/>
</dbReference>
<dbReference type="Pfam" id="PF09179">
    <property type="entry name" value="TilS"/>
    <property type="match status" value="1"/>
</dbReference>
<keyword evidence="2 8" id="KW-0963">Cytoplasm</keyword>
<comment type="similarity">
    <text evidence="8">Belongs to the tRNA(Ile)-lysidine synthase family.</text>
</comment>
<comment type="function">
    <text evidence="8">Ligates lysine onto the cytidine present at position 34 of the AUA codon-specific tRNA(Ile) that contains the anticodon CAU, in an ATP-dependent manner. Cytidine is converted to lysidine, thus changing the amino acid specificity of the tRNA from methionine to isoleucine.</text>
</comment>
<dbReference type="NCBIfam" id="TIGR02432">
    <property type="entry name" value="lysidine_TilS_N"/>
    <property type="match status" value="1"/>
</dbReference>
<dbReference type="SUPFAM" id="SSF56037">
    <property type="entry name" value="PheT/TilS domain"/>
    <property type="match status" value="1"/>
</dbReference>
<dbReference type="EMBL" id="AP013068">
    <property type="protein sequence ID" value="BAN50249.1"/>
    <property type="molecule type" value="Genomic_DNA"/>
</dbReference>
<gene>
    <name evidence="8 10" type="primary">tilS</name>
    <name evidence="10" type="ORF">PCA10_45170</name>
</gene>
<dbReference type="HOGENOM" id="CLU_018869_2_0_6"/>
<dbReference type="AlphaFoldDB" id="S6BLW5"/>
<evidence type="ECO:0000256" key="6">
    <source>
        <dbReference type="ARBA" id="ARBA00022840"/>
    </source>
</evidence>
<keyword evidence="11" id="KW-1185">Reference proteome</keyword>
<dbReference type="Gene3D" id="3.40.50.620">
    <property type="entry name" value="HUPs"/>
    <property type="match status" value="1"/>
</dbReference>
<dbReference type="KEGG" id="pre:PCA10_45170"/>
<dbReference type="STRING" id="1245471.PCA10_45170"/>
<evidence type="ECO:0000256" key="5">
    <source>
        <dbReference type="ARBA" id="ARBA00022741"/>
    </source>
</evidence>
<evidence type="ECO:0000256" key="2">
    <source>
        <dbReference type="ARBA" id="ARBA00022490"/>
    </source>
</evidence>
<organism evidence="10 11">
    <name type="scientific">Metapseudomonas resinovorans NBRC 106553</name>
    <dbReference type="NCBI Taxonomy" id="1245471"/>
    <lineage>
        <taxon>Bacteria</taxon>
        <taxon>Pseudomonadati</taxon>
        <taxon>Pseudomonadota</taxon>
        <taxon>Gammaproteobacteria</taxon>
        <taxon>Pseudomonadales</taxon>
        <taxon>Pseudomonadaceae</taxon>
        <taxon>Metapseudomonas</taxon>
    </lineage>
</organism>